<evidence type="ECO:0000256" key="2">
    <source>
        <dbReference type="ARBA" id="ARBA00004429"/>
    </source>
</evidence>
<dbReference type="UniPathway" id="UPA00252"/>
<dbReference type="InterPro" id="IPR011990">
    <property type="entry name" value="TPR-like_helical_dom_sf"/>
</dbReference>
<comment type="subcellular location">
    <subcellularLocation>
        <location evidence="2">Cell inner membrane</location>
        <topology evidence="2">Multi-pass membrane protein</topology>
    </subcellularLocation>
</comment>
<dbReference type="GO" id="GO:0042168">
    <property type="term" value="P:heme metabolic process"/>
    <property type="evidence" value="ECO:0007669"/>
    <property type="project" value="InterPro"/>
</dbReference>
<dbReference type="KEGG" id="llp:GH975_00225"/>
<evidence type="ECO:0000256" key="4">
    <source>
        <dbReference type="ARBA" id="ARBA00022475"/>
    </source>
</evidence>
<keyword evidence="5" id="KW-0997">Cell inner membrane</keyword>
<dbReference type="GO" id="GO:0005886">
    <property type="term" value="C:plasma membrane"/>
    <property type="evidence" value="ECO:0007669"/>
    <property type="project" value="UniProtKB-SubCell"/>
</dbReference>
<evidence type="ECO:0000256" key="6">
    <source>
        <dbReference type="ARBA" id="ARBA00022692"/>
    </source>
</evidence>
<dbReference type="GO" id="GO:0006779">
    <property type="term" value="P:porphyrin-containing compound biosynthetic process"/>
    <property type="evidence" value="ECO:0007669"/>
    <property type="project" value="UniProtKB-KW"/>
</dbReference>
<dbReference type="EMBL" id="CP045871">
    <property type="protein sequence ID" value="QGG79065.1"/>
    <property type="molecule type" value="Genomic_DNA"/>
</dbReference>
<evidence type="ECO:0000259" key="11">
    <source>
        <dbReference type="Pfam" id="PF07219"/>
    </source>
</evidence>
<evidence type="ECO:0000256" key="5">
    <source>
        <dbReference type="ARBA" id="ARBA00022519"/>
    </source>
</evidence>
<dbReference type="InterPro" id="IPR010817">
    <property type="entry name" value="HemY_N"/>
</dbReference>
<dbReference type="OrthoDB" id="7053339at2"/>
<evidence type="ECO:0000256" key="8">
    <source>
        <dbReference type="ARBA" id="ARBA00023136"/>
    </source>
</evidence>
<dbReference type="Proteomes" id="UP000388235">
    <property type="component" value="Chromosome"/>
</dbReference>
<keyword evidence="13" id="KW-1185">Reference proteome</keyword>
<dbReference type="AlphaFoldDB" id="A0A5Q2QDH3"/>
<dbReference type="NCBIfam" id="TIGR00540">
    <property type="entry name" value="TPR_hemY_coli"/>
    <property type="match status" value="1"/>
</dbReference>
<dbReference type="InterPro" id="IPR005254">
    <property type="entry name" value="Heme_biosyn_assoc_TPR_pro"/>
</dbReference>
<evidence type="ECO:0000256" key="10">
    <source>
        <dbReference type="SAM" id="Phobius"/>
    </source>
</evidence>
<feature type="domain" description="HemY N-terminal" evidence="11">
    <location>
        <begin position="33"/>
        <end position="139"/>
    </location>
</feature>
<evidence type="ECO:0000256" key="7">
    <source>
        <dbReference type="ARBA" id="ARBA00022989"/>
    </source>
</evidence>
<reference evidence="12 13" key="1">
    <citation type="submission" date="2019-11" db="EMBL/GenBank/DDBJ databases">
        <authorList>
            <person name="Khan S.A."/>
            <person name="Jeon C.O."/>
            <person name="Chun B.H."/>
        </authorList>
    </citation>
    <scope>NUCLEOTIDE SEQUENCE [LARGE SCALE GENOMIC DNA]</scope>
    <source>
        <strain evidence="12 13">IMCC 1097</strain>
    </source>
</reference>
<dbReference type="Gene3D" id="1.25.40.10">
    <property type="entry name" value="Tetratricopeptide repeat domain"/>
    <property type="match status" value="2"/>
</dbReference>
<feature type="transmembrane region" description="Helical" evidence="10">
    <location>
        <begin position="48"/>
        <end position="73"/>
    </location>
</feature>
<comment type="pathway">
    <text evidence="3">Porphyrin-containing compound metabolism; protoheme biosynthesis.</text>
</comment>
<evidence type="ECO:0000256" key="9">
    <source>
        <dbReference type="ARBA" id="ARBA00023244"/>
    </source>
</evidence>
<dbReference type="RefSeq" id="WP_153712569.1">
    <property type="nucleotide sequence ID" value="NZ_CP045871.1"/>
</dbReference>
<keyword evidence="9" id="KW-0627">Porphyrin biosynthesis</keyword>
<evidence type="ECO:0000256" key="1">
    <source>
        <dbReference type="ARBA" id="ARBA00002962"/>
    </source>
</evidence>
<keyword evidence="6 10" id="KW-0812">Transmembrane</keyword>
<dbReference type="SUPFAM" id="SSF48452">
    <property type="entry name" value="TPR-like"/>
    <property type="match status" value="2"/>
</dbReference>
<accession>A0A5Q2QDH3</accession>
<evidence type="ECO:0000256" key="3">
    <source>
        <dbReference type="ARBA" id="ARBA00004744"/>
    </source>
</evidence>
<name>A0A5Q2QDH3_9GAMM</name>
<evidence type="ECO:0000313" key="13">
    <source>
        <dbReference type="Proteomes" id="UP000388235"/>
    </source>
</evidence>
<proteinExistence type="predicted"/>
<evidence type="ECO:0000313" key="12">
    <source>
        <dbReference type="EMBL" id="QGG79065.1"/>
    </source>
</evidence>
<keyword evidence="7 10" id="KW-1133">Transmembrane helix</keyword>
<gene>
    <name evidence="12" type="ORF">GH975_00225</name>
</gene>
<keyword evidence="4" id="KW-1003">Cell membrane</keyword>
<protein>
    <recommendedName>
        <fullName evidence="11">HemY N-terminal domain-containing protein</fullName>
    </recommendedName>
</protein>
<organism evidence="12 13">
    <name type="scientific">Litorivicinus lipolyticus</name>
    <dbReference type="NCBI Taxonomy" id="418701"/>
    <lineage>
        <taxon>Bacteria</taxon>
        <taxon>Pseudomonadati</taxon>
        <taxon>Pseudomonadota</taxon>
        <taxon>Gammaproteobacteria</taxon>
        <taxon>Oceanospirillales</taxon>
        <taxon>Litorivicinaceae</taxon>
        <taxon>Litorivicinus</taxon>
    </lineage>
</organism>
<comment type="function">
    <text evidence="1">Involved in a late step of protoheme IX synthesis.</text>
</comment>
<dbReference type="Pfam" id="PF07219">
    <property type="entry name" value="HemY_N"/>
    <property type="match status" value="1"/>
</dbReference>
<keyword evidence="8 10" id="KW-0472">Membrane</keyword>
<sequence>MGAFIKVVLFLVLLAACLLGGTWLGQLIQNDPGYVLLSYGTTSVEMSLWVGLAGLVVAMVLGYLATRLVGYVLNSPGGLGRMWSRLRGRSARGATQKGFMELRMGRYEAALKHLTAAAPRSELAFINYLSAAEAANALGRGEQRDALLVKALEAVPGSELAVGLAEARMQFDNGQLEACAHTLSALRRHKPKDPELITLSCQVNQQLGRTDELVKLLPLARKTGALPETDIEALEIQAFADSLIQAGEDAESVSKPSEVPLALKITWDTVPKRLRTHERLVDPYINGLIAAGATDAARTTLEGLIKKVPGQAWFDRYGSLELGDVAVRRQFLDKRLKGITDGAGPAQLALGRLAMAQGDLTAAESALEASAEAQPRPETYEALANLYRDQGRHEMTAQALTSLTHLVRDWPVSTAVVVKVDAEPAVEPEPSAV</sequence>
<dbReference type="PROSITE" id="PS51257">
    <property type="entry name" value="PROKAR_LIPOPROTEIN"/>
    <property type="match status" value="1"/>
</dbReference>